<organism evidence="1 2">
    <name type="scientific">Paraglomus occultum</name>
    <dbReference type="NCBI Taxonomy" id="144539"/>
    <lineage>
        <taxon>Eukaryota</taxon>
        <taxon>Fungi</taxon>
        <taxon>Fungi incertae sedis</taxon>
        <taxon>Mucoromycota</taxon>
        <taxon>Glomeromycotina</taxon>
        <taxon>Glomeromycetes</taxon>
        <taxon>Paraglomerales</taxon>
        <taxon>Paraglomeraceae</taxon>
        <taxon>Paraglomus</taxon>
    </lineage>
</organism>
<sequence>RCEQAAKLGGPLCLSRHSHNNKESNYNGLGLKRPCDAKLLSCKITDNDKCSND</sequence>
<dbReference type="AlphaFoldDB" id="A0A9N9HCH7"/>
<name>A0A9N9HCH7_9GLOM</name>
<feature type="non-terminal residue" evidence="1">
    <location>
        <position position="53"/>
    </location>
</feature>
<feature type="non-terminal residue" evidence="1">
    <location>
        <position position="1"/>
    </location>
</feature>
<evidence type="ECO:0000313" key="2">
    <source>
        <dbReference type="Proteomes" id="UP000789572"/>
    </source>
</evidence>
<keyword evidence="2" id="KW-1185">Reference proteome</keyword>
<evidence type="ECO:0000313" key="1">
    <source>
        <dbReference type="EMBL" id="CAG8669735.1"/>
    </source>
</evidence>
<accession>A0A9N9HCH7</accession>
<comment type="caution">
    <text evidence="1">The sequence shown here is derived from an EMBL/GenBank/DDBJ whole genome shotgun (WGS) entry which is preliminary data.</text>
</comment>
<protein>
    <submittedName>
        <fullName evidence="1">3965_t:CDS:1</fullName>
    </submittedName>
</protein>
<proteinExistence type="predicted"/>
<gene>
    <name evidence="1" type="ORF">POCULU_LOCUS10902</name>
</gene>
<reference evidence="1" key="1">
    <citation type="submission" date="2021-06" db="EMBL/GenBank/DDBJ databases">
        <authorList>
            <person name="Kallberg Y."/>
            <person name="Tangrot J."/>
            <person name="Rosling A."/>
        </authorList>
    </citation>
    <scope>NUCLEOTIDE SEQUENCE</scope>
    <source>
        <strain evidence="1">IA702</strain>
    </source>
</reference>
<dbReference type="EMBL" id="CAJVPJ010006583">
    <property type="protein sequence ID" value="CAG8669735.1"/>
    <property type="molecule type" value="Genomic_DNA"/>
</dbReference>
<dbReference type="Proteomes" id="UP000789572">
    <property type="component" value="Unassembled WGS sequence"/>
</dbReference>